<dbReference type="SMART" id="SM00407">
    <property type="entry name" value="IGc1"/>
    <property type="match status" value="1"/>
</dbReference>
<dbReference type="InterPro" id="IPR003006">
    <property type="entry name" value="Ig/MHC_CS"/>
</dbReference>
<keyword evidence="1" id="KW-1133">Transmembrane helix</keyword>
<name>A0A674INT9_9SAUR</name>
<dbReference type="InterPro" id="IPR007110">
    <property type="entry name" value="Ig-like_dom"/>
</dbReference>
<dbReference type="InParanoid" id="A0A674INT9"/>
<dbReference type="InterPro" id="IPR013783">
    <property type="entry name" value="Ig-like_fold"/>
</dbReference>
<accession>A0A674INT9</accession>
<dbReference type="PROSITE" id="PS00290">
    <property type="entry name" value="IG_MHC"/>
    <property type="match status" value="1"/>
</dbReference>
<protein>
    <recommendedName>
        <fullName evidence="2">Ig-like domain-containing protein</fullName>
    </recommendedName>
</protein>
<dbReference type="Gene3D" id="2.60.40.10">
    <property type="entry name" value="Immunoglobulins"/>
    <property type="match status" value="1"/>
</dbReference>
<dbReference type="SUPFAM" id="SSF48726">
    <property type="entry name" value="Immunoglobulin"/>
    <property type="match status" value="1"/>
</dbReference>
<dbReference type="InterPro" id="IPR003597">
    <property type="entry name" value="Ig_C1-set"/>
</dbReference>
<evidence type="ECO:0000259" key="2">
    <source>
        <dbReference type="PROSITE" id="PS50835"/>
    </source>
</evidence>
<dbReference type="PROSITE" id="PS50835">
    <property type="entry name" value="IG_LIKE"/>
    <property type="match status" value="1"/>
</dbReference>
<evidence type="ECO:0000313" key="4">
    <source>
        <dbReference type="Proteomes" id="UP000472274"/>
    </source>
</evidence>
<dbReference type="InterPro" id="IPR036179">
    <property type="entry name" value="Ig-like_dom_sf"/>
</dbReference>
<dbReference type="InterPro" id="IPR050160">
    <property type="entry name" value="MHC/Immunoglobulin"/>
</dbReference>
<keyword evidence="1" id="KW-0472">Membrane</keyword>
<evidence type="ECO:0000256" key="1">
    <source>
        <dbReference type="SAM" id="Phobius"/>
    </source>
</evidence>
<sequence>SSQPQEPSRPVAVVFAWAPPPAGTPAPVLLVCRVTGFYPRPVRVAWLQEQTAGVVSTELLHNGDWTFQILVMLAMTPRRRDVYTCQVEHISLQGPLTVHWEAQTDSPRRKMVAGVGGSVLGLVFMGLGLLVCLRNKKGEWLRDGLWPPGLLS</sequence>
<reference evidence="3" key="2">
    <citation type="submission" date="2025-09" db="UniProtKB">
        <authorList>
            <consortium name="Ensembl"/>
        </authorList>
    </citation>
    <scope>IDENTIFICATION</scope>
</reference>
<dbReference type="AlphaFoldDB" id="A0A674INT9"/>
<evidence type="ECO:0000313" key="3">
    <source>
        <dbReference type="Ensembl" id="ENSTMTP00000009214.1"/>
    </source>
</evidence>
<keyword evidence="1" id="KW-0812">Transmembrane</keyword>
<dbReference type="PANTHER" id="PTHR19944:SF99">
    <property type="entry name" value="HLA CLASS II HISTOCOMPATIBILITY ANTIGEN, DRB1 BETA CHAIN"/>
    <property type="match status" value="1"/>
</dbReference>
<dbReference type="Pfam" id="PF07654">
    <property type="entry name" value="C1-set"/>
    <property type="match status" value="1"/>
</dbReference>
<keyword evidence="4" id="KW-1185">Reference proteome</keyword>
<dbReference type="Proteomes" id="UP000472274">
    <property type="component" value="Unplaced"/>
</dbReference>
<feature type="domain" description="Ig-like" evidence="2">
    <location>
        <begin position="7"/>
        <end position="97"/>
    </location>
</feature>
<dbReference type="Ensembl" id="ENSTMTT00000009524.1">
    <property type="protein sequence ID" value="ENSTMTP00000009214.1"/>
    <property type="gene ID" value="ENSTMTG00000006677.1"/>
</dbReference>
<reference evidence="3" key="1">
    <citation type="submission" date="2025-08" db="UniProtKB">
        <authorList>
            <consortium name="Ensembl"/>
        </authorList>
    </citation>
    <scope>IDENTIFICATION</scope>
</reference>
<dbReference type="PANTHER" id="PTHR19944">
    <property type="entry name" value="MHC CLASS II-RELATED"/>
    <property type="match status" value="1"/>
</dbReference>
<dbReference type="GeneTree" id="ENSGT00940000154723"/>
<proteinExistence type="predicted"/>
<feature type="transmembrane region" description="Helical" evidence="1">
    <location>
        <begin position="111"/>
        <end position="133"/>
    </location>
</feature>
<organism evidence="3 4">
    <name type="scientific">Terrapene triunguis</name>
    <name type="common">Three-toed box turtle</name>
    <dbReference type="NCBI Taxonomy" id="2587831"/>
    <lineage>
        <taxon>Eukaryota</taxon>
        <taxon>Metazoa</taxon>
        <taxon>Chordata</taxon>
        <taxon>Craniata</taxon>
        <taxon>Vertebrata</taxon>
        <taxon>Euteleostomi</taxon>
        <taxon>Archelosauria</taxon>
        <taxon>Testudinata</taxon>
        <taxon>Testudines</taxon>
        <taxon>Cryptodira</taxon>
        <taxon>Durocryptodira</taxon>
        <taxon>Testudinoidea</taxon>
        <taxon>Emydidae</taxon>
        <taxon>Terrapene</taxon>
    </lineage>
</organism>